<dbReference type="OrthoDB" id="9800872at2"/>
<sequence length="126" mass="14465">MSRELDGVKQVDKEELKEILSKKDPKQVVVDVREPEEYTNRHIPGVPLVPMRSIPELTEGIDKDKEYVFICRSGNRSQKVSLFLKSHGYDNVVNYEGGMLEWDGSEADGEEVQLSSVEELKNWNQQ</sequence>
<gene>
    <name evidence="2" type="ORF">FTX54_011925</name>
</gene>
<evidence type="ECO:0000259" key="1">
    <source>
        <dbReference type="PROSITE" id="PS50206"/>
    </source>
</evidence>
<dbReference type="InterPro" id="IPR036873">
    <property type="entry name" value="Rhodanese-like_dom_sf"/>
</dbReference>
<dbReference type="PROSITE" id="PS50206">
    <property type="entry name" value="RHODANESE_3"/>
    <property type="match status" value="1"/>
</dbReference>
<name>A0A5C7FMB8_9BACI</name>
<organism evidence="2 3">
    <name type="scientific">Alkalicoccus halolimnae</name>
    <dbReference type="NCBI Taxonomy" id="1667239"/>
    <lineage>
        <taxon>Bacteria</taxon>
        <taxon>Bacillati</taxon>
        <taxon>Bacillota</taxon>
        <taxon>Bacilli</taxon>
        <taxon>Bacillales</taxon>
        <taxon>Bacillaceae</taxon>
        <taxon>Alkalicoccus</taxon>
    </lineage>
</organism>
<dbReference type="EMBL" id="CP144914">
    <property type="protein sequence ID" value="WWD79125.1"/>
    <property type="molecule type" value="Genomic_DNA"/>
</dbReference>
<dbReference type="PANTHER" id="PTHR43031:SF17">
    <property type="entry name" value="SULFURTRANSFERASE YTWF-RELATED"/>
    <property type="match status" value="1"/>
</dbReference>
<keyword evidence="3" id="KW-1185">Reference proteome</keyword>
<dbReference type="Gene3D" id="3.40.250.10">
    <property type="entry name" value="Rhodanese-like domain"/>
    <property type="match status" value="1"/>
</dbReference>
<protein>
    <submittedName>
        <fullName evidence="2">Rhodanese-like domain-containing protein</fullName>
    </submittedName>
</protein>
<dbReference type="KEGG" id="ahal:FTX54_011925"/>
<dbReference type="CDD" id="cd00158">
    <property type="entry name" value="RHOD"/>
    <property type="match status" value="1"/>
</dbReference>
<proteinExistence type="predicted"/>
<dbReference type="InterPro" id="IPR050229">
    <property type="entry name" value="GlpE_sulfurtransferase"/>
</dbReference>
<reference evidence="2 3" key="1">
    <citation type="submission" date="2024-01" db="EMBL/GenBank/DDBJ databases">
        <title>Complete Genome Sequence of Alkalicoccus halolimnae BZ-SZ-XJ29T, a Moderately Halophilic Bacterium Isolated from a Salt Lake.</title>
        <authorList>
            <person name="Zhao B."/>
        </authorList>
    </citation>
    <scope>NUCLEOTIDE SEQUENCE [LARGE SCALE GENOMIC DNA]</scope>
    <source>
        <strain evidence="2 3">BZ-SZ-XJ29</strain>
    </source>
</reference>
<dbReference type="InterPro" id="IPR001763">
    <property type="entry name" value="Rhodanese-like_dom"/>
</dbReference>
<dbReference type="SMART" id="SM00450">
    <property type="entry name" value="RHOD"/>
    <property type="match status" value="1"/>
</dbReference>
<dbReference type="Pfam" id="PF00581">
    <property type="entry name" value="Rhodanese"/>
    <property type="match status" value="1"/>
</dbReference>
<dbReference type="SUPFAM" id="SSF52821">
    <property type="entry name" value="Rhodanese/Cell cycle control phosphatase"/>
    <property type="match status" value="1"/>
</dbReference>
<evidence type="ECO:0000313" key="3">
    <source>
        <dbReference type="Proteomes" id="UP000321816"/>
    </source>
</evidence>
<dbReference type="Proteomes" id="UP000321816">
    <property type="component" value="Chromosome"/>
</dbReference>
<feature type="domain" description="Rhodanese" evidence="1">
    <location>
        <begin position="23"/>
        <end position="111"/>
    </location>
</feature>
<dbReference type="RefSeq" id="WP_147803565.1">
    <property type="nucleotide sequence ID" value="NZ_CP144914.1"/>
</dbReference>
<dbReference type="PANTHER" id="PTHR43031">
    <property type="entry name" value="FAD-DEPENDENT OXIDOREDUCTASE"/>
    <property type="match status" value="1"/>
</dbReference>
<dbReference type="AlphaFoldDB" id="A0A5C7FMB8"/>
<evidence type="ECO:0000313" key="2">
    <source>
        <dbReference type="EMBL" id="WWD79125.1"/>
    </source>
</evidence>
<accession>A0A5C7FMB8</accession>